<dbReference type="Gene3D" id="3.30.565.10">
    <property type="entry name" value="Histidine kinase-like ATPase, C-terminal domain"/>
    <property type="match status" value="1"/>
</dbReference>
<dbReference type="InterPro" id="IPR004358">
    <property type="entry name" value="Sig_transdc_His_kin-like_C"/>
</dbReference>
<comment type="catalytic activity">
    <reaction evidence="1">
        <text>ATP + protein L-histidine = ADP + protein N-phospho-L-histidine.</text>
        <dbReference type="EC" id="2.7.13.3"/>
    </reaction>
</comment>
<keyword evidence="8" id="KW-1185">Reference proteome</keyword>
<dbReference type="InterPro" id="IPR051315">
    <property type="entry name" value="Bact_Chemotaxis_CheA"/>
</dbReference>
<feature type="coiled-coil region" evidence="4">
    <location>
        <begin position="621"/>
        <end position="659"/>
    </location>
</feature>
<evidence type="ECO:0000313" key="7">
    <source>
        <dbReference type="EMBL" id="SMF79647.1"/>
    </source>
</evidence>
<name>A0A1Y6CPG2_9BACT</name>
<evidence type="ECO:0000256" key="4">
    <source>
        <dbReference type="SAM" id="Coils"/>
    </source>
</evidence>
<reference evidence="8" key="1">
    <citation type="submission" date="2017-04" db="EMBL/GenBank/DDBJ databases">
        <authorList>
            <person name="Varghese N."/>
            <person name="Submissions S."/>
        </authorList>
    </citation>
    <scope>NUCLEOTIDE SEQUENCE [LARGE SCALE GENOMIC DNA]</scope>
    <source>
        <strain evidence="8">RKEM611</strain>
    </source>
</reference>
<dbReference type="RefSeq" id="WP_132325830.1">
    <property type="nucleotide sequence ID" value="NZ_FWZT01000034.1"/>
</dbReference>
<dbReference type="SUPFAM" id="SSF48452">
    <property type="entry name" value="TPR-like"/>
    <property type="match status" value="1"/>
</dbReference>
<dbReference type="InterPro" id="IPR003594">
    <property type="entry name" value="HATPase_dom"/>
</dbReference>
<dbReference type="STRING" id="1513793.SAMN06296036_1342"/>
<evidence type="ECO:0000256" key="2">
    <source>
        <dbReference type="ARBA" id="ARBA00012438"/>
    </source>
</evidence>
<organism evidence="7 8">
    <name type="scientific">Pseudobacteriovorax antillogorgiicola</name>
    <dbReference type="NCBI Taxonomy" id="1513793"/>
    <lineage>
        <taxon>Bacteria</taxon>
        <taxon>Pseudomonadati</taxon>
        <taxon>Bdellovibrionota</taxon>
        <taxon>Oligoflexia</taxon>
        <taxon>Oligoflexales</taxon>
        <taxon>Pseudobacteriovoracaceae</taxon>
        <taxon>Pseudobacteriovorax</taxon>
    </lineage>
</organism>
<dbReference type="PANTHER" id="PTHR43395:SF1">
    <property type="entry name" value="CHEMOTAXIS PROTEIN CHEA"/>
    <property type="match status" value="1"/>
</dbReference>
<dbReference type="PANTHER" id="PTHR43395">
    <property type="entry name" value="SENSOR HISTIDINE KINASE CHEA"/>
    <property type="match status" value="1"/>
</dbReference>
<keyword evidence="5" id="KW-0812">Transmembrane</keyword>
<keyword evidence="4" id="KW-0175">Coiled coil</keyword>
<evidence type="ECO:0000256" key="3">
    <source>
        <dbReference type="PROSITE-ProRule" id="PRU00110"/>
    </source>
</evidence>
<dbReference type="EMBL" id="FWZT01000034">
    <property type="protein sequence ID" value="SMF79647.1"/>
    <property type="molecule type" value="Genomic_DNA"/>
</dbReference>
<feature type="modified residue" description="Phosphohistidine" evidence="3">
    <location>
        <position position="610"/>
    </location>
</feature>
<dbReference type="PROSITE" id="PS50894">
    <property type="entry name" value="HPT"/>
    <property type="match status" value="1"/>
</dbReference>
<dbReference type="SUPFAM" id="SSF47226">
    <property type="entry name" value="Histidine-containing phosphotransfer domain, HPT domain"/>
    <property type="match status" value="1"/>
</dbReference>
<evidence type="ECO:0000259" key="6">
    <source>
        <dbReference type="PROSITE" id="PS50894"/>
    </source>
</evidence>
<dbReference type="EC" id="2.7.13.3" evidence="2"/>
<dbReference type="SUPFAM" id="SSF55874">
    <property type="entry name" value="ATPase domain of HSP90 chaperone/DNA topoisomerase II/histidine kinase"/>
    <property type="match status" value="1"/>
</dbReference>
<protein>
    <recommendedName>
        <fullName evidence="2">histidine kinase</fullName>
        <ecNumber evidence="2">2.7.13.3</ecNumber>
    </recommendedName>
</protein>
<feature type="transmembrane region" description="Helical" evidence="5">
    <location>
        <begin position="377"/>
        <end position="398"/>
    </location>
</feature>
<evidence type="ECO:0000313" key="8">
    <source>
        <dbReference type="Proteomes" id="UP000192907"/>
    </source>
</evidence>
<dbReference type="Gene3D" id="1.20.120.160">
    <property type="entry name" value="HPT domain"/>
    <property type="match status" value="1"/>
</dbReference>
<keyword evidence="5" id="KW-0472">Membrane</keyword>
<dbReference type="Gene3D" id="1.25.40.10">
    <property type="entry name" value="Tetratricopeptide repeat domain"/>
    <property type="match status" value="1"/>
</dbReference>
<dbReference type="Pfam" id="PF01627">
    <property type="entry name" value="Hpt"/>
    <property type="match status" value="1"/>
</dbReference>
<keyword evidence="5" id="KW-1133">Transmembrane helix</keyword>
<keyword evidence="3" id="KW-0597">Phosphoprotein</keyword>
<dbReference type="GO" id="GO:0000155">
    <property type="term" value="F:phosphorelay sensor kinase activity"/>
    <property type="evidence" value="ECO:0007669"/>
    <property type="project" value="UniProtKB-ARBA"/>
</dbReference>
<dbReference type="OrthoDB" id="5287347at2"/>
<evidence type="ECO:0000256" key="5">
    <source>
        <dbReference type="SAM" id="Phobius"/>
    </source>
</evidence>
<feature type="domain" description="HPt" evidence="6">
    <location>
        <begin position="569"/>
        <end position="670"/>
    </location>
</feature>
<dbReference type="Proteomes" id="UP000192907">
    <property type="component" value="Unassembled WGS sequence"/>
</dbReference>
<dbReference type="PRINTS" id="PR00344">
    <property type="entry name" value="BCTRLSENSOR"/>
</dbReference>
<dbReference type="SMART" id="SM00387">
    <property type="entry name" value="HATPase_c"/>
    <property type="match status" value="1"/>
</dbReference>
<gene>
    <name evidence="7" type="ORF">SAMN06296036_1342</name>
</gene>
<dbReference type="InterPro" id="IPR011990">
    <property type="entry name" value="TPR-like_helical_dom_sf"/>
</dbReference>
<sequence length="926" mass="106077">MRAYDSPTQTIEEMEAKLLLTTDPQRRLELQAVSAFASYILGIPEELYRYREPAYEEALAHGRTDLAVIFSCTTGYGYQLERKMETAKGYIDLCEKHAYEAEDNFLLPFALENKAFYYLDNGKSSLALSTILSAVEHIGQTDLFFYYHIQNSKAVMLDTLGYSDQAVPLLHESLDFFKKQGSRYFTFLVRFNLSKAKDQSRDIESLIQNFEAMLKIELAEGDDRLMAYPYQTLAQLYVDAGRLSEAINMATLSIGHFRKNREPSMVAASQTTLMEARLKQEETEMAARILKTIDVDVLKNYLLITNYYKVAAEVEKASGNLEKTIDYYKKLAEYSEISRKKDMESEIAKVRTQLDLQTETLRTQLAQTQLSNQKNAFIRNLIIIVVSSITLMIVYLLYLNRKSQKTLALMVQERTRDIRAILDTINQGVVTIESPEKLSFGIERSKAFQESLGFQFETIPELLKHSQLKADEINQVVEALRASIDHDELAFDCNEHLLPRSLTIQHQGKLMDLELEWVKMYSQTGDSVEKILLSIKDLTEMHALELEKEQQRYESALIHSIIKMGDRYFSTLFQKISLYITDSIKTCLLLSQQTQDDMQQGLREIFLNIHTAKGLARSVGLVELSSQCHEAEEQLDLLLNQETKDITNLQSKLLTLEQSLSDLQSFCEAKLSWDLTETKISFPRDTILAGLQFLESYLEEQGVVSRKVQSFLATLERFSQCELRQILLGFQDELESLARKLKKEVPHLKFLGPPIAFNELGETVIHSIFTHVFRNAMDHGIERPAIRESQGKPPRGTITIDCRIRLDILYIDISDDGYGLQVKQIEEIARQRNLINEKRKYAEKDIVQLIFEAGFSSRDEITSISGRGVGMAAIRSYLNEQGGSALIILGESQSGDQYRPFTLQLQIPRELWWESFQTTQQLQMPA</sequence>
<dbReference type="InterPro" id="IPR036641">
    <property type="entry name" value="HPT_dom_sf"/>
</dbReference>
<dbReference type="Pfam" id="PF02518">
    <property type="entry name" value="HATPase_c"/>
    <property type="match status" value="1"/>
</dbReference>
<accession>A0A1Y6CPG2</accession>
<dbReference type="InterPro" id="IPR008207">
    <property type="entry name" value="Sig_transdc_His_kin_Hpt_dom"/>
</dbReference>
<dbReference type="InterPro" id="IPR036890">
    <property type="entry name" value="HATPase_C_sf"/>
</dbReference>
<proteinExistence type="predicted"/>
<dbReference type="AlphaFoldDB" id="A0A1Y6CPG2"/>
<evidence type="ECO:0000256" key="1">
    <source>
        <dbReference type="ARBA" id="ARBA00000085"/>
    </source>
</evidence>